<proteinExistence type="predicted"/>
<dbReference type="AlphaFoldDB" id="A0A9X3D3F2"/>
<organism evidence="2 3">
    <name type="scientific">Gordonia aquimaris</name>
    <dbReference type="NCBI Taxonomy" id="2984863"/>
    <lineage>
        <taxon>Bacteria</taxon>
        <taxon>Bacillati</taxon>
        <taxon>Actinomycetota</taxon>
        <taxon>Actinomycetes</taxon>
        <taxon>Mycobacteriales</taxon>
        <taxon>Gordoniaceae</taxon>
        <taxon>Gordonia</taxon>
    </lineage>
</organism>
<comment type="caution">
    <text evidence="2">The sequence shown here is derived from an EMBL/GenBank/DDBJ whole genome shotgun (WGS) entry which is preliminary data.</text>
</comment>
<dbReference type="Proteomes" id="UP001143347">
    <property type="component" value="Unassembled WGS sequence"/>
</dbReference>
<accession>A0A9X3D3F2</accession>
<name>A0A9X3D3F2_9ACTN</name>
<protein>
    <submittedName>
        <fullName evidence="2">Uncharacterized protein</fullName>
    </submittedName>
</protein>
<evidence type="ECO:0000313" key="3">
    <source>
        <dbReference type="Proteomes" id="UP001143347"/>
    </source>
</evidence>
<keyword evidence="3" id="KW-1185">Reference proteome</keyword>
<dbReference type="RefSeq" id="WP_266061299.1">
    <property type="nucleotide sequence ID" value="NZ_JAPKFM010000006.1"/>
</dbReference>
<evidence type="ECO:0000256" key="1">
    <source>
        <dbReference type="SAM" id="MobiDB-lite"/>
    </source>
</evidence>
<reference evidence="2" key="1">
    <citation type="submission" date="2022-10" db="EMBL/GenBank/DDBJ databases">
        <title>WGS of marine actinomycetes from Thailand.</title>
        <authorList>
            <person name="Thawai C."/>
        </authorList>
    </citation>
    <scope>NUCLEOTIDE SEQUENCE</scope>
    <source>
        <strain evidence="2">SW21</strain>
    </source>
</reference>
<feature type="region of interest" description="Disordered" evidence="1">
    <location>
        <begin position="315"/>
        <end position="334"/>
    </location>
</feature>
<evidence type="ECO:0000313" key="2">
    <source>
        <dbReference type="EMBL" id="MCX2964175.1"/>
    </source>
</evidence>
<sequence length="334" mass="36309">MGITDHDLFAMEEQLAAISRGGRGSDDWMTAANADSAAALHDLVRESRLRNREGVIARFHEGEVVGHTAPAHQILRASYEFNDAVIAVANDSLPKPFPSVNDAAREKLGMLMRPVLIGSIQIDLVCPDPTTHEDGERPAETPDQTMMGELDELQTSTATALSRVLAVLRGSADMHDHEAFAARADAIGPVAWGKIAKLSARCVDGDFTIDFRSRTTTDWFSFSPAQASALRTFIRQRELSTINATYSGKWRTASSVRSVFDLDLDDGTRISGTVPKDLRARSIALIEHRVTAVIAETSADDDDTRIKRVLVEITEEGDLTPEGKQPDTAGGGNR</sequence>
<gene>
    <name evidence="2" type="ORF">OSB52_08745</name>
</gene>
<dbReference type="EMBL" id="JAPKFM010000006">
    <property type="protein sequence ID" value="MCX2964175.1"/>
    <property type="molecule type" value="Genomic_DNA"/>
</dbReference>